<name>A0A9P6ZPK8_9AGAM</name>
<reference evidence="2" key="1">
    <citation type="journal article" date="2020" name="New Phytol.">
        <title>Comparative genomics reveals dynamic genome evolution in host specialist ectomycorrhizal fungi.</title>
        <authorList>
            <person name="Lofgren L.A."/>
            <person name="Nguyen N.H."/>
            <person name="Vilgalys R."/>
            <person name="Ruytinx J."/>
            <person name="Liao H.L."/>
            <person name="Branco S."/>
            <person name="Kuo A."/>
            <person name="LaButti K."/>
            <person name="Lipzen A."/>
            <person name="Andreopoulos W."/>
            <person name="Pangilinan J."/>
            <person name="Riley R."/>
            <person name="Hundley H."/>
            <person name="Na H."/>
            <person name="Barry K."/>
            <person name="Grigoriev I.V."/>
            <person name="Stajich J.E."/>
            <person name="Kennedy P.G."/>
        </authorList>
    </citation>
    <scope>NUCLEOTIDE SEQUENCE</scope>
    <source>
        <strain evidence="2">DOB743</strain>
    </source>
</reference>
<protein>
    <submittedName>
        <fullName evidence="2">Uncharacterized protein</fullName>
    </submittedName>
</protein>
<comment type="caution">
    <text evidence="2">The sequence shown here is derived from an EMBL/GenBank/DDBJ whole genome shotgun (WGS) entry which is preliminary data.</text>
</comment>
<dbReference type="Proteomes" id="UP000714275">
    <property type="component" value="Unassembled WGS sequence"/>
</dbReference>
<evidence type="ECO:0000313" key="3">
    <source>
        <dbReference type="Proteomes" id="UP000714275"/>
    </source>
</evidence>
<dbReference type="OrthoDB" id="2673676at2759"/>
<dbReference type="EMBL" id="JABBWD010000041">
    <property type="protein sequence ID" value="KAG1774475.1"/>
    <property type="molecule type" value="Genomic_DNA"/>
</dbReference>
<dbReference type="AlphaFoldDB" id="A0A9P6ZPK8"/>
<accession>A0A9P6ZPK8</accession>
<organism evidence="2 3">
    <name type="scientific">Suillus placidus</name>
    <dbReference type="NCBI Taxonomy" id="48579"/>
    <lineage>
        <taxon>Eukaryota</taxon>
        <taxon>Fungi</taxon>
        <taxon>Dikarya</taxon>
        <taxon>Basidiomycota</taxon>
        <taxon>Agaricomycotina</taxon>
        <taxon>Agaricomycetes</taxon>
        <taxon>Agaricomycetidae</taxon>
        <taxon>Boletales</taxon>
        <taxon>Suillineae</taxon>
        <taxon>Suillaceae</taxon>
        <taxon>Suillus</taxon>
    </lineage>
</organism>
<feature type="region of interest" description="Disordered" evidence="1">
    <location>
        <begin position="146"/>
        <end position="166"/>
    </location>
</feature>
<evidence type="ECO:0000313" key="2">
    <source>
        <dbReference type="EMBL" id="KAG1774475.1"/>
    </source>
</evidence>
<keyword evidence="3" id="KW-1185">Reference proteome</keyword>
<gene>
    <name evidence="2" type="ORF">EV702DRAFT_1200280</name>
</gene>
<evidence type="ECO:0000256" key="1">
    <source>
        <dbReference type="SAM" id="MobiDB-lite"/>
    </source>
</evidence>
<sequence>MPGALASAELRFAAKSLARHEQGEISFLEAEAGKNILKRGLQAMSDNAIEKATLAKQATREISQLRVMLTAWEIEEAEHQAELLHELHHSNMEGYLDANQEASWFERFLSDRTLADVKDDFNFNRTAAYPNDLASLAAADEQLNQLESHAKDSSHPKKNLQPNSKL</sequence>
<proteinExistence type="predicted"/>